<feature type="compositionally biased region" description="Polar residues" evidence="6">
    <location>
        <begin position="113"/>
        <end position="126"/>
    </location>
</feature>
<evidence type="ECO:0000256" key="1">
    <source>
        <dbReference type="ARBA" id="ARBA00022723"/>
    </source>
</evidence>
<dbReference type="WBParaSite" id="SPAL_0001746800.1">
    <property type="protein sequence ID" value="SPAL_0001746800.1"/>
    <property type="gene ID" value="SPAL_0001746800"/>
</dbReference>
<dbReference type="Proteomes" id="UP000046392">
    <property type="component" value="Unplaced"/>
</dbReference>
<accession>A0A0N5CI06</accession>
<keyword evidence="1" id="KW-0479">Metal-binding</keyword>
<evidence type="ECO:0000313" key="8">
    <source>
        <dbReference type="Proteomes" id="UP000046392"/>
    </source>
</evidence>
<evidence type="ECO:0000256" key="5">
    <source>
        <dbReference type="PROSITE-ProRule" id="PRU00309"/>
    </source>
</evidence>
<evidence type="ECO:0000256" key="3">
    <source>
        <dbReference type="ARBA" id="ARBA00022833"/>
    </source>
</evidence>
<keyword evidence="3" id="KW-0862">Zinc</keyword>
<evidence type="ECO:0000313" key="9">
    <source>
        <dbReference type="WBParaSite" id="SPAL_0001746800.1"/>
    </source>
</evidence>
<name>A0A0N5CI06_STREA</name>
<dbReference type="SUPFAM" id="SSF57716">
    <property type="entry name" value="Glucocorticoid receptor-like (DNA-binding domain)"/>
    <property type="match status" value="1"/>
</dbReference>
<dbReference type="Pfam" id="PF05485">
    <property type="entry name" value="THAP"/>
    <property type="match status" value="1"/>
</dbReference>
<evidence type="ECO:0000256" key="4">
    <source>
        <dbReference type="ARBA" id="ARBA00023125"/>
    </source>
</evidence>
<evidence type="ECO:0000256" key="6">
    <source>
        <dbReference type="SAM" id="MobiDB-lite"/>
    </source>
</evidence>
<dbReference type="PROSITE" id="PS50950">
    <property type="entry name" value="ZF_THAP"/>
    <property type="match status" value="1"/>
</dbReference>
<dbReference type="GO" id="GO:0003677">
    <property type="term" value="F:DNA binding"/>
    <property type="evidence" value="ECO:0007669"/>
    <property type="project" value="UniProtKB-UniRule"/>
</dbReference>
<keyword evidence="8" id="KW-1185">Reference proteome</keyword>
<dbReference type="InterPro" id="IPR006612">
    <property type="entry name" value="THAP_Znf"/>
</dbReference>
<dbReference type="AlphaFoldDB" id="A0A0N5CI06"/>
<proteinExistence type="predicted"/>
<evidence type="ECO:0000259" key="7">
    <source>
        <dbReference type="PROSITE" id="PS50950"/>
    </source>
</evidence>
<feature type="region of interest" description="Disordered" evidence="6">
    <location>
        <begin position="113"/>
        <end position="181"/>
    </location>
</feature>
<evidence type="ECO:0000256" key="2">
    <source>
        <dbReference type="ARBA" id="ARBA00022771"/>
    </source>
</evidence>
<feature type="compositionally biased region" description="Acidic residues" evidence="6">
    <location>
        <begin position="142"/>
        <end position="151"/>
    </location>
</feature>
<keyword evidence="4 5" id="KW-0238">DNA-binding</keyword>
<feature type="compositionally biased region" description="Basic and acidic residues" evidence="6">
    <location>
        <begin position="128"/>
        <end position="141"/>
    </location>
</feature>
<keyword evidence="2 5" id="KW-0863">Zinc-finger</keyword>
<feature type="domain" description="THAP-type" evidence="7">
    <location>
        <begin position="1"/>
        <end position="75"/>
    </location>
</feature>
<protein>
    <submittedName>
        <fullName evidence="9">THAP-type domain-containing protein</fullName>
    </submittedName>
</protein>
<sequence length="243" mass="27781">MERCAFCGWNRKNAFGNIRFFGIPKEPGMKRIQWLYVLANRNINPKEKVKVCSVHFRSGRPSSDPSHEDFVPHLYINAPPLPEELDYIENLHRNNVKCTGVTHKIESLEQNDSCISINSGPSTIRKNSNKEPPNKKLKLESEKDEYEEGVTIDDSNSINEESEERINHHNSSNNGLENSNQDIKNEEINSNHVILQSQRMPLLNGSNAPNARRIKVQHVPKHVVEAANLQPGVSVILRKYMRQ</sequence>
<organism evidence="8 9">
    <name type="scientific">Strongyloides papillosus</name>
    <name type="common">Intestinal threadworm</name>
    <dbReference type="NCBI Taxonomy" id="174720"/>
    <lineage>
        <taxon>Eukaryota</taxon>
        <taxon>Metazoa</taxon>
        <taxon>Ecdysozoa</taxon>
        <taxon>Nematoda</taxon>
        <taxon>Chromadorea</taxon>
        <taxon>Rhabditida</taxon>
        <taxon>Tylenchina</taxon>
        <taxon>Panagrolaimomorpha</taxon>
        <taxon>Strongyloidoidea</taxon>
        <taxon>Strongyloididae</taxon>
        <taxon>Strongyloides</taxon>
    </lineage>
</organism>
<reference evidence="9" key="1">
    <citation type="submission" date="2017-02" db="UniProtKB">
        <authorList>
            <consortium name="WormBaseParasite"/>
        </authorList>
    </citation>
    <scope>IDENTIFICATION</scope>
</reference>
<dbReference type="STRING" id="174720.A0A0N5CI06"/>
<dbReference type="GO" id="GO:0008270">
    <property type="term" value="F:zinc ion binding"/>
    <property type="evidence" value="ECO:0007669"/>
    <property type="project" value="UniProtKB-KW"/>
</dbReference>